<evidence type="ECO:0000256" key="1">
    <source>
        <dbReference type="SAM" id="Phobius"/>
    </source>
</evidence>
<proteinExistence type="predicted"/>
<feature type="transmembrane region" description="Helical" evidence="1">
    <location>
        <begin position="70"/>
        <end position="88"/>
    </location>
</feature>
<keyword evidence="1" id="KW-0472">Membrane</keyword>
<keyword evidence="1" id="KW-1133">Transmembrane helix</keyword>
<dbReference type="OrthoDB" id="8050636at2759"/>
<keyword evidence="3" id="KW-1185">Reference proteome</keyword>
<accession>A0A9J6BCK2</accession>
<organism evidence="2 3">
    <name type="scientific">Polypedilum vanderplanki</name>
    <name type="common">Sleeping chironomid midge</name>
    <dbReference type="NCBI Taxonomy" id="319348"/>
    <lineage>
        <taxon>Eukaryota</taxon>
        <taxon>Metazoa</taxon>
        <taxon>Ecdysozoa</taxon>
        <taxon>Arthropoda</taxon>
        <taxon>Hexapoda</taxon>
        <taxon>Insecta</taxon>
        <taxon>Pterygota</taxon>
        <taxon>Neoptera</taxon>
        <taxon>Endopterygota</taxon>
        <taxon>Diptera</taxon>
        <taxon>Nematocera</taxon>
        <taxon>Chironomoidea</taxon>
        <taxon>Chironomidae</taxon>
        <taxon>Chironominae</taxon>
        <taxon>Polypedilum</taxon>
        <taxon>Polypedilum</taxon>
    </lineage>
</organism>
<keyword evidence="1" id="KW-0812">Transmembrane</keyword>
<protein>
    <submittedName>
        <fullName evidence="2">Uncharacterized protein</fullName>
    </submittedName>
</protein>
<reference evidence="2" key="1">
    <citation type="submission" date="2021-03" db="EMBL/GenBank/DDBJ databases">
        <title>Chromosome level genome of the anhydrobiotic midge Polypedilum vanderplanki.</title>
        <authorList>
            <person name="Yoshida Y."/>
            <person name="Kikawada T."/>
            <person name="Gusev O."/>
        </authorList>
    </citation>
    <scope>NUCLEOTIDE SEQUENCE</scope>
    <source>
        <strain evidence="2">NIAS01</strain>
        <tissue evidence="2">Whole body or cell culture</tissue>
    </source>
</reference>
<dbReference type="EMBL" id="JADBJN010000004">
    <property type="protein sequence ID" value="KAG5667434.1"/>
    <property type="molecule type" value="Genomic_DNA"/>
</dbReference>
<name>A0A9J6BCK2_POLVA</name>
<evidence type="ECO:0000313" key="3">
    <source>
        <dbReference type="Proteomes" id="UP001107558"/>
    </source>
</evidence>
<sequence>MKNDKTSNLLGFIYPRNQLLLKFLNNLIKKLNPSGILNHLIDYGFWLRYRPPPTEIEDPKRVLSMKDLEFYFVIWLPCCLASFVVFIFEIRSLWIRR</sequence>
<gene>
    <name evidence="2" type="ORF">PVAND_015414</name>
</gene>
<evidence type="ECO:0000313" key="2">
    <source>
        <dbReference type="EMBL" id="KAG5667434.1"/>
    </source>
</evidence>
<dbReference type="Proteomes" id="UP001107558">
    <property type="component" value="Chromosome 4"/>
</dbReference>
<dbReference type="AlphaFoldDB" id="A0A9J6BCK2"/>
<comment type="caution">
    <text evidence="2">The sequence shown here is derived from an EMBL/GenBank/DDBJ whole genome shotgun (WGS) entry which is preliminary data.</text>
</comment>